<dbReference type="SUPFAM" id="SSF52317">
    <property type="entry name" value="Class I glutamine amidotransferase-like"/>
    <property type="match status" value="1"/>
</dbReference>
<dbReference type="AlphaFoldDB" id="A0A2F0PUJ1"/>
<dbReference type="InterPro" id="IPR029062">
    <property type="entry name" value="Class_I_gatase-like"/>
</dbReference>
<organism evidence="2 3">
    <name type="scientific">Serratia marcescens</name>
    <dbReference type="NCBI Taxonomy" id="615"/>
    <lineage>
        <taxon>Bacteria</taxon>
        <taxon>Pseudomonadati</taxon>
        <taxon>Pseudomonadota</taxon>
        <taxon>Gammaproteobacteria</taxon>
        <taxon>Enterobacterales</taxon>
        <taxon>Yersiniaceae</taxon>
        <taxon>Serratia</taxon>
    </lineage>
</organism>
<name>A0A2F0PUJ1_SERMA</name>
<reference evidence="3" key="1">
    <citation type="submission" date="2016-04" db="EMBL/GenBank/DDBJ databases">
        <authorList>
            <person name="Osei Sekyere J."/>
            <person name="Sivertsen A."/>
            <person name="Pedersen A.T."/>
            <person name="Sundsfjord A."/>
        </authorList>
    </citation>
    <scope>NUCLEOTIDE SEQUENCE [LARGE SCALE GENOMIC DNA]</scope>
    <source>
        <strain evidence="3">945174350</strain>
    </source>
</reference>
<dbReference type="Proteomes" id="UP000050489">
    <property type="component" value="Unassembled WGS sequence"/>
</dbReference>
<dbReference type="EMBL" id="LJEX02000057">
    <property type="protein sequence ID" value="OCO87739.1"/>
    <property type="molecule type" value="Genomic_DNA"/>
</dbReference>
<proteinExistence type="predicted"/>
<evidence type="ECO:0000313" key="3">
    <source>
        <dbReference type="Proteomes" id="UP000050489"/>
    </source>
</evidence>
<evidence type="ECO:0000259" key="1">
    <source>
        <dbReference type="Pfam" id="PF01965"/>
    </source>
</evidence>
<dbReference type="InterPro" id="IPR002818">
    <property type="entry name" value="DJ-1/PfpI"/>
</dbReference>
<comment type="caution">
    <text evidence="2">The sequence shown here is derived from an EMBL/GenBank/DDBJ whole genome shotgun (WGS) entry which is preliminary data.</text>
</comment>
<protein>
    <submittedName>
        <fullName evidence="2">Thiamine biosynthesis protein ThiJ</fullName>
    </submittedName>
</protein>
<feature type="domain" description="DJ-1/PfpI" evidence="1">
    <location>
        <begin position="10"/>
        <end position="174"/>
    </location>
</feature>
<dbReference type="PANTHER" id="PTHR43130">
    <property type="entry name" value="ARAC-FAMILY TRANSCRIPTIONAL REGULATOR"/>
    <property type="match status" value="1"/>
</dbReference>
<dbReference type="InterPro" id="IPR052158">
    <property type="entry name" value="INH-QAR"/>
</dbReference>
<sequence length="204" mass="21216">MTQGDSSVAKKMAIVLASGFADWEYALIAGVGGPFYGLEVAFFAPQVGTFRSQGGLTVEVEKSVAELADWRPEVLVVVGGTQWETERAPDISALLNEQFQRGATLAGICGGTLALARAGLLNGRAHTSNDAGFLTRHAEGYTGQRHFVASAAAVVDDRVITAPGSAPVSFTAAVFSAAGLDEETLRQFSAMLAAEHAVGETARA</sequence>
<dbReference type="Gene3D" id="3.40.50.880">
    <property type="match status" value="1"/>
</dbReference>
<dbReference type="Pfam" id="PF01965">
    <property type="entry name" value="DJ-1_PfpI"/>
    <property type="match status" value="1"/>
</dbReference>
<evidence type="ECO:0000313" key="2">
    <source>
        <dbReference type="EMBL" id="OCO87739.1"/>
    </source>
</evidence>
<gene>
    <name evidence="2" type="ORF">AN695_0212150</name>
</gene>
<dbReference type="PANTHER" id="PTHR43130:SF3">
    <property type="entry name" value="HTH-TYPE TRANSCRIPTIONAL REGULATOR RV1931C"/>
    <property type="match status" value="1"/>
</dbReference>
<accession>A0A2F0PUJ1</accession>